<evidence type="ECO:0000256" key="1">
    <source>
        <dbReference type="SAM" id="SignalP"/>
    </source>
</evidence>
<dbReference type="AlphaFoldDB" id="A0A5J5BCJ2"/>
<dbReference type="Proteomes" id="UP000325577">
    <property type="component" value="Linkage Group LG14"/>
</dbReference>
<gene>
    <name evidence="2" type="ORF">F0562_025623</name>
</gene>
<proteinExistence type="predicted"/>
<keyword evidence="3" id="KW-1185">Reference proteome</keyword>
<feature type="chain" id="PRO_5023843113" description="RNase H type-1 domain-containing protein" evidence="1">
    <location>
        <begin position="19"/>
        <end position="124"/>
    </location>
</feature>
<feature type="signal peptide" evidence="1">
    <location>
        <begin position="1"/>
        <end position="18"/>
    </location>
</feature>
<name>A0A5J5BCJ2_9ASTE</name>
<dbReference type="EMBL" id="CM018037">
    <property type="protein sequence ID" value="KAA8538931.1"/>
    <property type="molecule type" value="Genomic_DNA"/>
</dbReference>
<organism evidence="2 3">
    <name type="scientific">Nyssa sinensis</name>
    <dbReference type="NCBI Taxonomy" id="561372"/>
    <lineage>
        <taxon>Eukaryota</taxon>
        <taxon>Viridiplantae</taxon>
        <taxon>Streptophyta</taxon>
        <taxon>Embryophyta</taxon>
        <taxon>Tracheophyta</taxon>
        <taxon>Spermatophyta</taxon>
        <taxon>Magnoliopsida</taxon>
        <taxon>eudicotyledons</taxon>
        <taxon>Gunneridae</taxon>
        <taxon>Pentapetalae</taxon>
        <taxon>asterids</taxon>
        <taxon>Cornales</taxon>
        <taxon>Nyssaceae</taxon>
        <taxon>Nyssa</taxon>
    </lineage>
</organism>
<evidence type="ECO:0008006" key="4">
    <source>
        <dbReference type="Google" id="ProtNLM"/>
    </source>
</evidence>
<accession>A0A5J5BCJ2</accession>
<evidence type="ECO:0000313" key="2">
    <source>
        <dbReference type="EMBL" id="KAA8538931.1"/>
    </source>
</evidence>
<keyword evidence="1" id="KW-0732">Signal</keyword>
<protein>
    <recommendedName>
        <fullName evidence="4">RNase H type-1 domain-containing protein</fullName>
    </recommendedName>
</protein>
<reference evidence="2 3" key="1">
    <citation type="submission" date="2019-09" db="EMBL/GenBank/DDBJ databases">
        <title>A chromosome-level genome assembly of the Chinese tupelo Nyssa sinensis.</title>
        <authorList>
            <person name="Yang X."/>
            <person name="Kang M."/>
            <person name="Yang Y."/>
            <person name="Xiong H."/>
            <person name="Wang M."/>
            <person name="Zhang Z."/>
            <person name="Wang Z."/>
            <person name="Wu H."/>
            <person name="Ma T."/>
            <person name="Liu J."/>
            <person name="Xi Z."/>
        </authorList>
    </citation>
    <scope>NUCLEOTIDE SEQUENCE [LARGE SCALE GENOMIC DNA]</scope>
    <source>
        <strain evidence="2">J267</strain>
        <tissue evidence="2">Leaf</tissue>
    </source>
</reference>
<dbReference type="OrthoDB" id="1631518at2759"/>
<evidence type="ECO:0000313" key="3">
    <source>
        <dbReference type="Proteomes" id="UP000325577"/>
    </source>
</evidence>
<sequence length="124" mass="13729">MVRQSLIMFSFGLTSLQSAPILSHRKEGAIVAGIAISNGGRLVSKHIVMINEQHLESTISNCMGYRSKEEGLMVMVHINHVVGFIVMNLEALFKGLLEACEELRPLLFQSMNEKMENVGPETEA</sequence>